<dbReference type="InterPro" id="IPR016137">
    <property type="entry name" value="RGS"/>
</dbReference>
<dbReference type="InterPro" id="IPR016130">
    <property type="entry name" value="Tyr_Pase_AS"/>
</dbReference>
<dbReference type="Pfam" id="PF00615">
    <property type="entry name" value="RGS"/>
    <property type="match status" value="1"/>
</dbReference>
<dbReference type="PROSITE" id="PS50113">
    <property type="entry name" value="PAC"/>
    <property type="match status" value="1"/>
</dbReference>
<sequence>MSRRRQNASSPVDSVRGHRPFIPRQSEVPTQHTDHTSGTTMASGALRRSIKVPEPPEFDNDKVAFDEWNIKMRMKLRAGEFDDEHTKMHYILSRTKNGPFAKLKVRITQDEFDTPANAITTALDCLRQLNEWYGDRHEKSRAYSELANSMRRRCCERIEYGACKSDNEDGSCDYERMLRNLSPQRSVRLIRDLRTAAISSPIMLAKQVEPSATWQDRSIVMEGTLNMRDLGGLRTSDGKHIIKNRLFRSANLAQITSNDLQTLAQLGIKTVVDLRGPKEALDHPDRLPAGTATIPSPIIGSDTGDAIHDSTIRTLVLRAGLPETMLNITKVSQYGPYYRMLFLVNSYGTESHTSRLTKYRPFFRALLDLAPDETILVHCTGGRDRTGVGIALWLKALGVSQQDIEADFVASNHALQPDREDPDSTTFLRFQSANVFLQPLANKYYQRVAKELGAPPESIRNAVKLRADLLRPTSSRPRSGIADFFAPDVFQAVLSDPATAMRLKSFCDSNACSENIDFLEKIEQYRSLLAQAQGLLLHIHATYTSTNATEPINITETISKSLTSAIDTATSDTFYAMQDIFAPAQRHVEDLIRDDVYPRFVTHQLTTSASMALAHDRKTYQGLGDCFCLTDPSIADNAILYASDGFIDVTGYSRRDIIPRNCRFLQGAKTDRSSVIRLKSAINNGQETVQLLLNYRKDGTPFWNLLYVAPLHDKAGNIVFFLGGQIDCSTTIHGKPDVMKILELDDRKALQAHRHDLAVKDTQSWYWTVLGTGPLVRTASSRGGPVLDLGTGRPVLS</sequence>
<keyword evidence="2" id="KW-0288">FMN</keyword>
<evidence type="ECO:0000259" key="5">
    <source>
        <dbReference type="PROSITE" id="PS50056"/>
    </source>
</evidence>
<dbReference type="CDD" id="cd07440">
    <property type="entry name" value="RGS"/>
    <property type="match status" value="1"/>
</dbReference>
<proteinExistence type="predicted"/>
<dbReference type="InterPro" id="IPR000014">
    <property type="entry name" value="PAS"/>
</dbReference>
<comment type="caution">
    <text evidence="8">The sequence shown here is derived from an EMBL/GenBank/DDBJ whole genome shotgun (WGS) entry which is preliminary data.</text>
</comment>
<evidence type="ECO:0000256" key="4">
    <source>
        <dbReference type="SAM" id="MobiDB-lite"/>
    </source>
</evidence>
<dbReference type="SUPFAM" id="SSF55785">
    <property type="entry name" value="PYP-like sensor domain (PAS domain)"/>
    <property type="match status" value="1"/>
</dbReference>
<dbReference type="Gene3D" id="3.90.190.10">
    <property type="entry name" value="Protein tyrosine phosphatase superfamily"/>
    <property type="match status" value="1"/>
</dbReference>
<dbReference type="PROSITE" id="PS50056">
    <property type="entry name" value="TYR_PHOSPHATASE_2"/>
    <property type="match status" value="1"/>
</dbReference>
<dbReference type="SUPFAM" id="SSF52799">
    <property type="entry name" value="(Phosphotyrosine protein) phosphatases II"/>
    <property type="match status" value="1"/>
</dbReference>
<dbReference type="PANTHER" id="PTHR47429:SF2">
    <property type="entry name" value="PROTEIN TWIN LOV 1"/>
    <property type="match status" value="1"/>
</dbReference>
<dbReference type="InterPro" id="IPR000700">
    <property type="entry name" value="PAS-assoc_C"/>
</dbReference>
<feature type="domain" description="Tyrosine specific protein phosphatases" evidence="5">
    <location>
        <begin position="360"/>
        <end position="394"/>
    </location>
</feature>
<dbReference type="SMART" id="SM00315">
    <property type="entry name" value="RGS"/>
    <property type="match status" value="1"/>
</dbReference>
<dbReference type="GO" id="GO:0004721">
    <property type="term" value="F:phosphoprotein phosphatase activity"/>
    <property type="evidence" value="ECO:0007669"/>
    <property type="project" value="InterPro"/>
</dbReference>
<reference evidence="8" key="1">
    <citation type="journal article" date="2021" name="J Fungi (Basel)">
        <title>Virulence traits and population genomics of the black yeast Aureobasidium melanogenum.</title>
        <authorList>
            <person name="Cernosa A."/>
            <person name="Sun X."/>
            <person name="Gostincar C."/>
            <person name="Fang C."/>
            <person name="Gunde-Cimerman N."/>
            <person name="Song Z."/>
        </authorList>
    </citation>
    <scope>NUCLEOTIDE SEQUENCE</scope>
    <source>
        <strain evidence="8">EXF-8016</strain>
    </source>
</reference>
<dbReference type="AlphaFoldDB" id="A0A9P8K6U2"/>
<gene>
    <name evidence="8" type="ORF">KCV03_g6195</name>
</gene>
<dbReference type="InterPro" id="IPR036305">
    <property type="entry name" value="RGS_sf"/>
</dbReference>
<feature type="compositionally biased region" description="Polar residues" evidence="4">
    <location>
        <begin position="27"/>
        <end position="42"/>
    </location>
</feature>
<dbReference type="EMBL" id="JAHFYH010000045">
    <property type="protein sequence ID" value="KAH0218886.1"/>
    <property type="molecule type" value="Genomic_DNA"/>
</dbReference>
<evidence type="ECO:0000256" key="3">
    <source>
        <dbReference type="ARBA" id="ARBA00022991"/>
    </source>
</evidence>
<dbReference type="Pfam" id="PF13350">
    <property type="entry name" value="Y_phosphatase3"/>
    <property type="match status" value="1"/>
</dbReference>
<feature type="domain" description="RGS" evidence="7">
    <location>
        <begin position="489"/>
        <end position="601"/>
    </location>
</feature>
<dbReference type="InterPro" id="IPR044926">
    <property type="entry name" value="RGS_subdomain_2"/>
</dbReference>
<dbReference type="Pfam" id="PF13426">
    <property type="entry name" value="PAS_9"/>
    <property type="match status" value="1"/>
</dbReference>
<organism evidence="8 9">
    <name type="scientific">Aureobasidium melanogenum</name>
    <name type="common">Aureobasidium pullulans var. melanogenum</name>
    <dbReference type="NCBI Taxonomy" id="46634"/>
    <lineage>
        <taxon>Eukaryota</taxon>
        <taxon>Fungi</taxon>
        <taxon>Dikarya</taxon>
        <taxon>Ascomycota</taxon>
        <taxon>Pezizomycotina</taxon>
        <taxon>Dothideomycetes</taxon>
        <taxon>Dothideomycetidae</taxon>
        <taxon>Dothideales</taxon>
        <taxon>Saccotheciaceae</taxon>
        <taxon>Aureobasidium</taxon>
    </lineage>
</organism>
<evidence type="ECO:0000313" key="8">
    <source>
        <dbReference type="EMBL" id="KAH0218886.1"/>
    </source>
</evidence>
<accession>A0A9P8K6U2</accession>
<feature type="domain" description="PAC" evidence="6">
    <location>
        <begin position="687"/>
        <end position="740"/>
    </location>
</feature>
<dbReference type="InterPro" id="IPR026893">
    <property type="entry name" value="Tyr/Ser_Pase_IphP-type"/>
</dbReference>
<dbReference type="PROSITE" id="PS00383">
    <property type="entry name" value="TYR_PHOSPHATASE_1"/>
    <property type="match status" value="1"/>
</dbReference>
<dbReference type="CDD" id="cd00130">
    <property type="entry name" value="PAS"/>
    <property type="match status" value="1"/>
</dbReference>
<evidence type="ECO:0000259" key="7">
    <source>
        <dbReference type="PROSITE" id="PS50132"/>
    </source>
</evidence>
<feature type="non-terminal residue" evidence="8">
    <location>
        <position position="1"/>
    </location>
</feature>
<dbReference type="PROSITE" id="PS50132">
    <property type="entry name" value="RGS"/>
    <property type="match status" value="1"/>
</dbReference>
<dbReference type="Proteomes" id="UP000767238">
    <property type="component" value="Unassembled WGS sequence"/>
</dbReference>
<evidence type="ECO:0000313" key="9">
    <source>
        <dbReference type="Proteomes" id="UP000767238"/>
    </source>
</evidence>
<reference evidence="8" key="2">
    <citation type="submission" date="2021-08" db="EMBL/GenBank/DDBJ databases">
        <authorList>
            <person name="Gostincar C."/>
            <person name="Sun X."/>
            <person name="Song Z."/>
            <person name="Gunde-Cimerman N."/>
        </authorList>
    </citation>
    <scope>NUCLEOTIDE SEQUENCE</scope>
    <source>
        <strain evidence="8">EXF-8016</strain>
    </source>
</reference>
<protein>
    <submittedName>
        <fullName evidence="8">Uncharacterized protein</fullName>
    </submittedName>
</protein>
<dbReference type="GO" id="GO:0005634">
    <property type="term" value="C:nucleus"/>
    <property type="evidence" value="ECO:0007669"/>
    <property type="project" value="TreeGrafter"/>
</dbReference>
<name>A0A9P8K6U2_AURME</name>
<dbReference type="SUPFAM" id="SSF48097">
    <property type="entry name" value="Regulator of G-protein signaling, RGS"/>
    <property type="match status" value="1"/>
</dbReference>
<dbReference type="Gene3D" id="3.30.450.20">
    <property type="entry name" value="PAS domain"/>
    <property type="match status" value="1"/>
</dbReference>
<evidence type="ECO:0000256" key="2">
    <source>
        <dbReference type="ARBA" id="ARBA00022643"/>
    </source>
</evidence>
<dbReference type="NCBIfam" id="TIGR00229">
    <property type="entry name" value="sensory_box"/>
    <property type="match status" value="1"/>
</dbReference>
<keyword evidence="1" id="KW-0285">Flavoprotein</keyword>
<evidence type="ECO:0000259" key="6">
    <source>
        <dbReference type="PROSITE" id="PS50113"/>
    </source>
</evidence>
<dbReference type="PANTHER" id="PTHR47429">
    <property type="entry name" value="PROTEIN TWIN LOV 1"/>
    <property type="match status" value="1"/>
</dbReference>
<dbReference type="Gene3D" id="1.10.167.10">
    <property type="entry name" value="Regulator of G-protein Signalling 4, domain 2"/>
    <property type="match status" value="1"/>
</dbReference>
<feature type="region of interest" description="Disordered" evidence="4">
    <location>
        <begin position="1"/>
        <end position="45"/>
    </location>
</feature>
<evidence type="ECO:0000256" key="1">
    <source>
        <dbReference type="ARBA" id="ARBA00022630"/>
    </source>
</evidence>
<dbReference type="InterPro" id="IPR000387">
    <property type="entry name" value="Tyr_Pase_dom"/>
</dbReference>
<dbReference type="InterPro" id="IPR029021">
    <property type="entry name" value="Prot-tyrosine_phosphatase-like"/>
</dbReference>
<keyword evidence="3" id="KW-0157">Chromophore</keyword>
<dbReference type="InterPro" id="IPR035965">
    <property type="entry name" value="PAS-like_dom_sf"/>
</dbReference>